<dbReference type="AlphaFoldDB" id="A0A5B7D498"/>
<dbReference type="EMBL" id="VSRR010000484">
    <property type="protein sequence ID" value="MPC16161.1"/>
    <property type="molecule type" value="Genomic_DNA"/>
</dbReference>
<protein>
    <submittedName>
        <fullName evidence="1">Uncharacterized protein</fullName>
    </submittedName>
</protein>
<comment type="caution">
    <text evidence="1">The sequence shown here is derived from an EMBL/GenBank/DDBJ whole genome shotgun (WGS) entry which is preliminary data.</text>
</comment>
<accession>A0A5B7D498</accession>
<gene>
    <name evidence="1" type="ORF">E2C01_008981</name>
</gene>
<organism evidence="1 2">
    <name type="scientific">Portunus trituberculatus</name>
    <name type="common">Swimming crab</name>
    <name type="synonym">Neptunus trituberculatus</name>
    <dbReference type="NCBI Taxonomy" id="210409"/>
    <lineage>
        <taxon>Eukaryota</taxon>
        <taxon>Metazoa</taxon>
        <taxon>Ecdysozoa</taxon>
        <taxon>Arthropoda</taxon>
        <taxon>Crustacea</taxon>
        <taxon>Multicrustacea</taxon>
        <taxon>Malacostraca</taxon>
        <taxon>Eumalacostraca</taxon>
        <taxon>Eucarida</taxon>
        <taxon>Decapoda</taxon>
        <taxon>Pleocyemata</taxon>
        <taxon>Brachyura</taxon>
        <taxon>Eubrachyura</taxon>
        <taxon>Portunoidea</taxon>
        <taxon>Portunidae</taxon>
        <taxon>Portuninae</taxon>
        <taxon>Portunus</taxon>
    </lineage>
</organism>
<evidence type="ECO:0000313" key="1">
    <source>
        <dbReference type="EMBL" id="MPC16161.1"/>
    </source>
</evidence>
<reference evidence="1 2" key="1">
    <citation type="submission" date="2019-05" db="EMBL/GenBank/DDBJ databases">
        <title>Another draft genome of Portunus trituberculatus and its Hox gene families provides insights of decapod evolution.</title>
        <authorList>
            <person name="Jeong J.-H."/>
            <person name="Song I."/>
            <person name="Kim S."/>
            <person name="Choi T."/>
            <person name="Kim D."/>
            <person name="Ryu S."/>
            <person name="Kim W."/>
        </authorList>
    </citation>
    <scope>NUCLEOTIDE SEQUENCE [LARGE SCALE GENOMIC DNA]</scope>
    <source>
        <tissue evidence="1">Muscle</tissue>
    </source>
</reference>
<sequence>MSSVKVLGWGGRWRRVPGLMCTRWQPCSSLLSLHSGVKEHRFSMGTQPPFQQLNSPLTHCVKDKDTVVSWRLGGSAHTEVFTMFQTALPNGRLPSTI</sequence>
<proteinExistence type="predicted"/>
<evidence type="ECO:0000313" key="2">
    <source>
        <dbReference type="Proteomes" id="UP000324222"/>
    </source>
</evidence>
<dbReference type="Proteomes" id="UP000324222">
    <property type="component" value="Unassembled WGS sequence"/>
</dbReference>
<name>A0A5B7D498_PORTR</name>
<keyword evidence="2" id="KW-1185">Reference proteome</keyword>